<keyword evidence="2" id="KW-1185">Reference proteome</keyword>
<name>A0ABW8HL94_9ACTN</name>
<dbReference type="Proteomes" id="UP001617907">
    <property type="component" value="Unassembled WGS sequence"/>
</dbReference>
<comment type="caution">
    <text evidence="1">The sequence shown here is derived from an EMBL/GenBank/DDBJ whole genome shotgun (WGS) entry which is preliminary data.</text>
</comment>
<proteinExistence type="predicted"/>
<sequence>MTGEHESLSYLWDGTEDGWVVITSDLGLGTIYNTETRMALLLEDETEYEHAIQAMREHGRPFLDSIP</sequence>
<dbReference type="EMBL" id="JBIVPC010000031">
    <property type="protein sequence ID" value="MFJ6041513.1"/>
    <property type="molecule type" value="Genomic_DNA"/>
</dbReference>
<accession>A0ABW8HL94</accession>
<organism evidence="1 2">
    <name type="scientific">Streptomyces ardesiacus</name>
    <dbReference type="NCBI Taxonomy" id="285564"/>
    <lineage>
        <taxon>Bacteria</taxon>
        <taxon>Bacillati</taxon>
        <taxon>Actinomycetota</taxon>
        <taxon>Actinomycetes</taxon>
        <taxon>Kitasatosporales</taxon>
        <taxon>Streptomycetaceae</taxon>
        <taxon>Streptomyces</taxon>
    </lineage>
</organism>
<evidence type="ECO:0000313" key="2">
    <source>
        <dbReference type="Proteomes" id="UP001617907"/>
    </source>
</evidence>
<gene>
    <name evidence="1" type="ORF">ACIQFM_35360</name>
</gene>
<dbReference type="RefSeq" id="WP_350892274.1">
    <property type="nucleotide sequence ID" value="NZ_JBEOTR010000036.1"/>
</dbReference>
<evidence type="ECO:0000313" key="1">
    <source>
        <dbReference type="EMBL" id="MFJ6041513.1"/>
    </source>
</evidence>
<protein>
    <submittedName>
        <fullName evidence="1">Uncharacterized protein</fullName>
    </submittedName>
</protein>
<reference evidence="1 2" key="1">
    <citation type="submission" date="2024-10" db="EMBL/GenBank/DDBJ databases">
        <title>The Natural Products Discovery Center: Release of the First 8490 Sequenced Strains for Exploring Actinobacteria Biosynthetic Diversity.</title>
        <authorList>
            <person name="Kalkreuter E."/>
            <person name="Kautsar S.A."/>
            <person name="Yang D."/>
            <person name="Bader C.D."/>
            <person name="Teijaro C.N."/>
            <person name="Fluegel L."/>
            <person name="Davis C.M."/>
            <person name="Simpson J.R."/>
            <person name="Lauterbach L."/>
            <person name="Steele A.D."/>
            <person name="Gui C."/>
            <person name="Meng S."/>
            <person name="Li G."/>
            <person name="Viehrig K."/>
            <person name="Ye F."/>
            <person name="Su P."/>
            <person name="Kiefer A.F."/>
            <person name="Nichols A."/>
            <person name="Cepeda A.J."/>
            <person name="Yan W."/>
            <person name="Fan B."/>
            <person name="Jiang Y."/>
            <person name="Adhikari A."/>
            <person name="Zheng C.-J."/>
            <person name="Schuster L."/>
            <person name="Cowan T.M."/>
            <person name="Smanski M.J."/>
            <person name="Chevrette M.G."/>
            <person name="De Carvalho L.P.S."/>
            <person name="Shen B."/>
        </authorList>
    </citation>
    <scope>NUCLEOTIDE SEQUENCE [LARGE SCALE GENOMIC DNA]</scope>
    <source>
        <strain evidence="1 2">NPDC093086</strain>
    </source>
</reference>